<dbReference type="Proteomes" id="UP000003146">
    <property type="component" value="Unassembled WGS sequence"/>
</dbReference>
<protein>
    <submittedName>
        <fullName evidence="1">Uncharacterized protein</fullName>
    </submittedName>
</protein>
<sequence>MSGSFLFPIFVKELLIQQHKRSVNISFYAVDPYFIILLL</sequence>
<evidence type="ECO:0000313" key="2">
    <source>
        <dbReference type="Proteomes" id="UP000003146"/>
    </source>
</evidence>
<dbReference type="HOGENOM" id="CLU_3304568_0_0_10"/>
<comment type="caution">
    <text evidence="1">The sequence shown here is derived from an EMBL/GenBank/DDBJ whole genome shotgun (WGS) entry which is preliminary data.</text>
</comment>
<name>B3JNI5_9BACT</name>
<proteinExistence type="predicted"/>
<dbReference type="AlphaFoldDB" id="B3JNI5"/>
<dbReference type="EMBL" id="ABIY02000118">
    <property type="protein sequence ID" value="EDU99400.1"/>
    <property type="molecule type" value="Genomic_DNA"/>
</dbReference>
<evidence type="ECO:0000313" key="1">
    <source>
        <dbReference type="EMBL" id="EDU99400.1"/>
    </source>
</evidence>
<gene>
    <name evidence="1" type="ORF">BACCOP_03498</name>
</gene>
<reference evidence="1 2" key="2">
    <citation type="submission" date="2008-04" db="EMBL/GenBank/DDBJ databases">
        <authorList>
            <person name="Fulton L."/>
            <person name="Clifton S."/>
            <person name="Fulton B."/>
            <person name="Xu J."/>
            <person name="Minx P."/>
            <person name="Pepin K.H."/>
            <person name="Johnson M."/>
            <person name="Thiruvilangam P."/>
            <person name="Bhonagiri V."/>
            <person name="Nash W.E."/>
            <person name="Mardis E.R."/>
            <person name="Wilson R.K."/>
        </authorList>
    </citation>
    <scope>NUCLEOTIDE SEQUENCE [LARGE SCALE GENOMIC DNA]</scope>
    <source>
        <strain evidence="1 2">DSM 17136</strain>
    </source>
</reference>
<reference evidence="1 2" key="1">
    <citation type="submission" date="2008-04" db="EMBL/GenBank/DDBJ databases">
        <title>Draft genome sequence of Bacteroides coprocola (DSM 17136).</title>
        <authorList>
            <person name="Sudarsanam P."/>
            <person name="Ley R."/>
            <person name="Guruge J."/>
            <person name="Turnbaugh P.J."/>
            <person name="Mahowald M."/>
            <person name="Liep D."/>
            <person name="Gordon J."/>
        </authorList>
    </citation>
    <scope>NUCLEOTIDE SEQUENCE [LARGE SCALE GENOMIC DNA]</scope>
    <source>
        <strain evidence="1 2">DSM 17136</strain>
    </source>
</reference>
<dbReference type="STRING" id="470145.BACCOP_03498"/>
<organism evidence="1 2">
    <name type="scientific">Phocaeicola coprocola DSM 17136</name>
    <dbReference type="NCBI Taxonomy" id="470145"/>
    <lineage>
        <taxon>Bacteria</taxon>
        <taxon>Pseudomonadati</taxon>
        <taxon>Bacteroidota</taxon>
        <taxon>Bacteroidia</taxon>
        <taxon>Bacteroidales</taxon>
        <taxon>Bacteroidaceae</taxon>
        <taxon>Phocaeicola</taxon>
    </lineage>
</organism>
<accession>B3JNI5</accession>